<dbReference type="InterPro" id="IPR002078">
    <property type="entry name" value="Sigma_54_int"/>
</dbReference>
<evidence type="ECO:0000256" key="6">
    <source>
        <dbReference type="ARBA" id="ARBA00023163"/>
    </source>
</evidence>
<organism evidence="11 12">
    <name type="scientific">Lujinxingia vulgaris</name>
    <dbReference type="NCBI Taxonomy" id="2600176"/>
    <lineage>
        <taxon>Bacteria</taxon>
        <taxon>Deltaproteobacteria</taxon>
        <taxon>Bradymonadales</taxon>
        <taxon>Lujinxingiaceae</taxon>
        <taxon>Lujinxingia</taxon>
    </lineage>
</organism>
<evidence type="ECO:0000313" key="11">
    <source>
        <dbReference type="EMBL" id="TXD36184.1"/>
    </source>
</evidence>
<protein>
    <submittedName>
        <fullName evidence="11">Sigma-54-dependent Fis family transcriptional regulator</fullName>
    </submittedName>
</protein>
<evidence type="ECO:0000256" key="2">
    <source>
        <dbReference type="ARBA" id="ARBA00022840"/>
    </source>
</evidence>
<dbReference type="Pfam" id="PF25601">
    <property type="entry name" value="AAA_lid_14"/>
    <property type="match status" value="1"/>
</dbReference>
<dbReference type="PANTHER" id="PTHR32071">
    <property type="entry name" value="TRANSCRIPTIONAL REGULATORY PROTEIN"/>
    <property type="match status" value="1"/>
</dbReference>
<feature type="region of interest" description="Disordered" evidence="8">
    <location>
        <begin position="1"/>
        <end position="28"/>
    </location>
</feature>
<name>A0A5C6X3A1_9DELT</name>
<keyword evidence="3" id="KW-0805">Transcription regulation</keyword>
<dbReference type="GO" id="GO:0005524">
    <property type="term" value="F:ATP binding"/>
    <property type="evidence" value="ECO:0007669"/>
    <property type="project" value="UniProtKB-KW"/>
</dbReference>
<dbReference type="GO" id="GO:0000160">
    <property type="term" value="P:phosphorelay signal transduction system"/>
    <property type="evidence" value="ECO:0007669"/>
    <property type="project" value="InterPro"/>
</dbReference>
<dbReference type="InterPro" id="IPR011006">
    <property type="entry name" value="CheY-like_superfamily"/>
</dbReference>
<dbReference type="SMART" id="SM00448">
    <property type="entry name" value="REC"/>
    <property type="match status" value="1"/>
</dbReference>
<evidence type="ECO:0000256" key="3">
    <source>
        <dbReference type="ARBA" id="ARBA00023015"/>
    </source>
</evidence>
<dbReference type="Pfam" id="PF02954">
    <property type="entry name" value="HTH_8"/>
    <property type="match status" value="1"/>
</dbReference>
<evidence type="ECO:0000259" key="9">
    <source>
        <dbReference type="PROSITE" id="PS50045"/>
    </source>
</evidence>
<dbReference type="PROSITE" id="PS50045">
    <property type="entry name" value="SIGMA54_INTERACT_4"/>
    <property type="match status" value="1"/>
</dbReference>
<feature type="modified residue" description="4-aspartylphosphate" evidence="7">
    <location>
        <position position="79"/>
    </location>
</feature>
<gene>
    <name evidence="11" type="ORF">FRC98_13760</name>
</gene>
<comment type="caution">
    <text evidence="11">The sequence shown here is derived from an EMBL/GenBank/DDBJ whole genome shotgun (WGS) entry which is preliminary data.</text>
</comment>
<dbReference type="Gene3D" id="1.10.10.60">
    <property type="entry name" value="Homeodomain-like"/>
    <property type="match status" value="1"/>
</dbReference>
<proteinExistence type="predicted"/>
<dbReference type="InterPro" id="IPR009057">
    <property type="entry name" value="Homeodomain-like_sf"/>
</dbReference>
<keyword evidence="7" id="KW-0597">Phosphoprotein</keyword>
<dbReference type="PROSITE" id="PS00675">
    <property type="entry name" value="SIGMA54_INTERACT_1"/>
    <property type="match status" value="1"/>
</dbReference>
<dbReference type="InterPro" id="IPR025944">
    <property type="entry name" value="Sigma_54_int_dom_CS"/>
</dbReference>
<keyword evidence="6" id="KW-0804">Transcription</keyword>
<dbReference type="PROSITE" id="PS00676">
    <property type="entry name" value="SIGMA54_INTERACT_2"/>
    <property type="match status" value="1"/>
</dbReference>
<dbReference type="FunFam" id="3.40.50.300:FF:000006">
    <property type="entry name" value="DNA-binding transcriptional regulator NtrC"/>
    <property type="match status" value="1"/>
</dbReference>
<dbReference type="GO" id="GO:0006355">
    <property type="term" value="P:regulation of DNA-templated transcription"/>
    <property type="evidence" value="ECO:0007669"/>
    <property type="project" value="InterPro"/>
</dbReference>
<dbReference type="SUPFAM" id="SSF46689">
    <property type="entry name" value="Homeodomain-like"/>
    <property type="match status" value="1"/>
</dbReference>
<dbReference type="PROSITE" id="PS00688">
    <property type="entry name" value="SIGMA54_INTERACT_3"/>
    <property type="match status" value="1"/>
</dbReference>
<dbReference type="InterPro" id="IPR025662">
    <property type="entry name" value="Sigma_54_int_dom_ATP-bd_1"/>
</dbReference>
<dbReference type="InterPro" id="IPR002197">
    <property type="entry name" value="HTH_Fis"/>
</dbReference>
<dbReference type="CDD" id="cd00009">
    <property type="entry name" value="AAA"/>
    <property type="match status" value="1"/>
</dbReference>
<dbReference type="InterPro" id="IPR027417">
    <property type="entry name" value="P-loop_NTPase"/>
</dbReference>
<dbReference type="Gene3D" id="3.40.50.300">
    <property type="entry name" value="P-loop containing nucleotide triphosphate hydrolases"/>
    <property type="match status" value="1"/>
</dbReference>
<evidence type="ECO:0000256" key="8">
    <source>
        <dbReference type="SAM" id="MobiDB-lite"/>
    </source>
</evidence>
<dbReference type="PROSITE" id="PS50110">
    <property type="entry name" value="RESPONSE_REGULATORY"/>
    <property type="match status" value="1"/>
</dbReference>
<dbReference type="InterPro" id="IPR025943">
    <property type="entry name" value="Sigma_54_int_dom_ATP-bd_2"/>
</dbReference>
<feature type="domain" description="Response regulatory" evidence="10">
    <location>
        <begin position="30"/>
        <end position="144"/>
    </location>
</feature>
<accession>A0A5C6X3A1</accession>
<keyword evidence="5" id="KW-0010">Activator</keyword>
<dbReference type="CDD" id="cd17536">
    <property type="entry name" value="REC_YesN-like"/>
    <property type="match status" value="1"/>
</dbReference>
<keyword evidence="2" id="KW-0067">ATP-binding</keyword>
<evidence type="ECO:0000259" key="10">
    <source>
        <dbReference type="PROSITE" id="PS50110"/>
    </source>
</evidence>
<dbReference type="Pfam" id="PF00158">
    <property type="entry name" value="Sigma54_activat"/>
    <property type="match status" value="1"/>
</dbReference>
<dbReference type="InterPro" id="IPR001789">
    <property type="entry name" value="Sig_transdc_resp-reg_receiver"/>
</dbReference>
<reference evidence="11 12" key="1">
    <citation type="submission" date="2019-08" db="EMBL/GenBank/DDBJ databases">
        <title>Bradymonadales sp. TMQ4.</title>
        <authorList>
            <person name="Liang Q."/>
        </authorList>
    </citation>
    <scope>NUCLEOTIDE SEQUENCE [LARGE SCALE GENOMIC DNA]</scope>
    <source>
        <strain evidence="11 12">TMQ4</strain>
    </source>
</reference>
<dbReference type="Proteomes" id="UP000321412">
    <property type="component" value="Unassembled WGS sequence"/>
</dbReference>
<feature type="domain" description="Sigma-54 factor interaction" evidence="9">
    <location>
        <begin position="171"/>
        <end position="400"/>
    </location>
</feature>
<evidence type="ECO:0000256" key="1">
    <source>
        <dbReference type="ARBA" id="ARBA00022741"/>
    </source>
</evidence>
<dbReference type="Gene3D" id="3.40.50.2300">
    <property type="match status" value="1"/>
</dbReference>
<dbReference type="SUPFAM" id="SSF52172">
    <property type="entry name" value="CheY-like"/>
    <property type="match status" value="1"/>
</dbReference>
<evidence type="ECO:0000256" key="5">
    <source>
        <dbReference type="ARBA" id="ARBA00023159"/>
    </source>
</evidence>
<keyword evidence="4" id="KW-0238">DNA-binding</keyword>
<keyword evidence="1" id="KW-0547">Nucleotide-binding</keyword>
<evidence type="ECO:0000256" key="7">
    <source>
        <dbReference type="PROSITE-ProRule" id="PRU00169"/>
    </source>
</evidence>
<dbReference type="RefSeq" id="WP_146982019.1">
    <property type="nucleotide sequence ID" value="NZ_VOSM01000006.1"/>
</dbReference>
<dbReference type="EMBL" id="VOSM01000006">
    <property type="protein sequence ID" value="TXD36184.1"/>
    <property type="molecule type" value="Genomic_DNA"/>
</dbReference>
<dbReference type="FunFam" id="1.10.8.60:FF:000014">
    <property type="entry name" value="DNA-binding transcriptional regulator NtrC"/>
    <property type="match status" value="1"/>
</dbReference>
<sequence>MSAWTEETAVSPAERVEKTPEPQAPQRKRRILVVDDEPHARRALVELLSDEGYEVSSAGDGFKALGILREWPCEVLLTDWRMPVMDGITLVKKAREEQPDLGCVVMTAFGSVESAVEAMKAGADDYLTKPLNFDAVSLVLSRAMERIEERRELTNLRARHAEQREQSRTKILGASPAVQSLIAMIDQVAGARATVMITGESGTGKELIARMLHEKSGRVDKPFVRLHCAALAESLLESELFGHEKGAFTGASARREGRFEEANGGTLFLDEIGEISPAIQVKLLRFLQQREFERVGGNKTISVDVRVVAATNRDLEAEVKAGRFREDLYFRLNVIHIEAPPLRARPGDVPLLARHFVAKYAQENARTIEEVAPEVMSALERYDWPGNVRELENVMERAVVMTDGKRLELRHLPREVLRQGETSLGDLGVQIPGSTLADIERYALLRTYEATGGSSAETAEMLGISVRKVQYRLREYREAGVVIES</sequence>
<keyword evidence="12" id="KW-1185">Reference proteome</keyword>
<evidence type="ECO:0000256" key="4">
    <source>
        <dbReference type="ARBA" id="ARBA00023125"/>
    </source>
</evidence>
<dbReference type="GO" id="GO:0043565">
    <property type="term" value="F:sequence-specific DNA binding"/>
    <property type="evidence" value="ECO:0007669"/>
    <property type="project" value="InterPro"/>
</dbReference>
<dbReference type="OrthoDB" id="9763792at2"/>
<dbReference type="AlphaFoldDB" id="A0A5C6X3A1"/>
<dbReference type="InterPro" id="IPR058031">
    <property type="entry name" value="AAA_lid_NorR"/>
</dbReference>
<dbReference type="Gene3D" id="1.10.8.60">
    <property type="match status" value="1"/>
</dbReference>
<evidence type="ECO:0000313" key="12">
    <source>
        <dbReference type="Proteomes" id="UP000321412"/>
    </source>
</evidence>
<dbReference type="InterPro" id="IPR003593">
    <property type="entry name" value="AAA+_ATPase"/>
</dbReference>
<dbReference type="SMART" id="SM00382">
    <property type="entry name" value="AAA"/>
    <property type="match status" value="1"/>
</dbReference>
<dbReference type="Pfam" id="PF00072">
    <property type="entry name" value="Response_reg"/>
    <property type="match status" value="1"/>
</dbReference>
<dbReference type="SUPFAM" id="SSF52540">
    <property type="entry name" value="P-loop containing nucleoside triphosphate hydrolases"/>
    <property type="match status" value="1"/>
</dbReference>